<accession>A0A6A4WFC4</accession>
<sequence length="75" mass="8215">MAPTDPELFIHGEAIPFIHQEPMKFLGQLIFKDLSDTSVRNATTDKLLLMLKTVDADPVPNTGNVLDGGYSSRDA</sequence>
<keyword evidence="2" id="KW-1185">Reference proteome</keyword>
<dbReference type="OrthoDB" id="6401150at2759"/>
<name>A0A6A4WFC4_AMPAM</name>
<evidence type="ECO:0000313" key="2">
    <source>
        <dbReference type="Proteomes" id="UP000440578"/>
    </source>
</evidence>
<comment type="caution">
    <text evidence="1">The sequence shown here is derived from an EMBL/GenBank/DDBJ whole genome shotgun (WGS) entry which is preliminary data.</text>
</comment>
<dbReference type="AlphaFoldDB" id="A0A6A4WFC4"/>
<reference evidence="1 2" key="1">
    <citation type="submission" date="2019-07" db="EMBL/GenBank/DDBJ databases">
        <title>Draft genome assembly of a fouling barnacle, Amphibalanus amphitrite (Darwin, 1854): The first reference genome for Thecostraca.</title>
        <authorList>
            <person name="Kim W."/>
        </authorList>
    </citation>
    <scope>NUCLEOTIDE SEQUENCE [LARGE SCALE GENOMIC DNA]</scope>
    <source>
        <strain evidence="1">SNU_AA5</strain>
        <tissue evidence="1">Soma without cirri and trophi</tissue>
    </source>
</reference>
<proteinExistence type="predicted"/>
<protein>
    <submittedName>
        <fullName evidence="1">Uncharacterized protein</fullName>
    </submittedName>
</protein>
<evidence type="ECO:0000313" key="1">
    <source>
        <dbReference type="EMBL" id="KAF0303909.1"/>
    </source>
</evidence>
<dbReference type="Proteomes" id="UP000440578">
    <property type="component" value="Unassembled WGS sequence"/>
</dbReference>
<gene>
    <name evidence="1" type="ORF">FJT64_024165</name>
</gene>
<dbReference type="EMBL" id="VIIS01000906">
    <property type="protein sequence ID" value="KAF0303909.1"/>
    <property type="molecule type" value="Genomic_DNA"/>
</dbReference>
<organism evidence="1 2">
    <name type="scientific">Amphibalanus amphitrite</name>
    <name type="common">Striped barnacle</name>
    <name type="synonym">Balanus amphitrite</name>
    <dbReference type="NCBI Taxonomy" id="1232801"/>
    <lineage>
        <taxon>Eukaryota</taxon>
        <taxon>Metazoa</taxon>
        <taxon>Ecdysozoa</taxon>
        <taxon>Arthropoda</taxon>
        <taxon>Crustacea</taxon>
        <taxon>Multicrustacea</taxon>
        <taxon>Cirripedia</taxon>
        <taxon>Thoracica</taxon>
        <taxon>Thoracicalcarea</taxon>
        <taxon>Balanomorpha</taxon>
        <taxon>Balanoidea</taxon>
        <taxon>Balanidae</taxon>
        <taxon>Amphibalaninae</taxon>
        <taxon>Amphibalanus</taxon>
    </lineage>
</organism>